<feature type="signal peptide" evidence="2">
    <location>
        <begin position="1"/>
        <end position="23"/>
    </location>
</feature>
<accession>U4LIZ0</accession>
<sequence>MVYLNLPSLLTINIILHAFGTLAQMITPAPVGPGRYAQINKRLRTDASFLASAMNVCWSTGGACGSAQINLNYACSMEYQGSFDYLWCLCTTGYYDSLHNCKASVGLLSTDLLVKGISRDKSGCNGWTSTMKTKSPQLFGADGKLKTGSDATAAATASGNGATPTATDKSNATSEDTGMAKPTGAIIDELMPAASTSTSTPSAQTGNSAGEGLRQHMVGLAGLAWGLLISMVILM</sequence>
<evidence type="ECO:0000256" key="2">
    <source>
        <dbReference type="SAM" id="SignalP"/>
    </source>
</evidence>
<proteinExistence type="predicted"/>
<dbReference type="EMBL" id="HF935702">
    <property type="protein sequence ID" value="CCX31913.1"/>
    <property type="molecule type" value="Genomic_DNA"/>
</dbReference>
<dbReference type="Proteomes" id="UP000018144">
    <property type="component" value="Unassembled WGS sequence"/>
</dbReference>
<organism evidence="3 4">
    <name type="scientific">Pyronema omphalodes (strain CBS 100304)</name>
    <name type="common">Pyronema confluens</name>
    <dbReference type="NCBI Taxonomy" id="1076935"/>
    <lineage>
        <taxon>Eukaryota</taxon>
        <taxon>Fungi</taxon>
        <taxon>Dikarya</taxon>
        <taxon>Ascomycota</taxon>
        <taxon>Pezizomycotina</taxon>
        <taxon>Pezizomycetes</taxon>
        <taxon>Pezizales</taxon>
        <taxon>Pyronemataceae</taxon>
        <taxon>Pyronema</taxon>
    </lineage>
</organism>
<evidence type="ECO:0000313" key="4">
    <source>
        <dbReference type="Proteomes" id="UP000018144"/>
    </source>
</evidence>
<keyword evidence="2" id="KW-0732">Signal</keyword>
<feature type="chain" id="PRO_5004651413" evidence="2">
    <location>
        <begin position="24"/>
        <end position="235"/>
    </location>
</feature>
<reference evidence="3 4" key="1">
    <citation type="journal article" date="2013" name="PLoS Genet.">
        <title>The genome and development-dependent transcriptomes of Pyronema confluens: a window into fungal evolution.</title>
        <authorList>
            <person name="Traeger S."/>
            <person name="Altegoer F."/>
            <person name="Freitag M."/>
            <person name="Gabaldon T."/>
            <person name="Kempken F."/>
            <person name="Kumar A."/>
            <person name="Marcet-Houben M."/>
            <person name="Poggeler S."/>
            <person name="Stajich J.E."/>
            <person name="Nowrousian M."/>
        </authorList>
    </citation>
    <scope>NUCLEOTIDE SEQUENCE [LARGE SCALE GENOMIC DNA]</scope>
    <source>
        <strain evidence="4">CBS 100304</strain>
        <tissue evidence="3">Vegetative mycelium</tissue>
    </source>
</reference>
<protein>
    <submittedName>
        <fullName evidence="3">Uncharacterized protein</fullName>
    </submittedName>
</protein>
<keyword evidence="4" id="KW-1185">Reference proteome</keyword>
<dbReference type="OrthoDB" id="5430138at2759"/>
<feature type="region of interest" description="Disordered" evidence="1">
    <location>
        <begin position="154"/>
        <end position="179"/>
    </location>
</feature>
<evidence type="ECO:0000256" key="1">
    <source>
        <dbReference type="SAM" id="MobiDB-lite"/>
    </source>
</evidence>
<dbReference type="AlphaFoldDB" id="U4LIZ0"/>
<evidence type="ECO:0000313" key="3">
    <source>
        <dbReference type="EMBL" id="CCX31913.1"/>
    </source>
</evidence>
<feature type="compositionally biased region" description="Low complexity" evidence="1">
    <location>
        <begin position="154"/>
        <end position="167"/>
    </location>
</feature>
<name>U4LIZ0_PYROM</name>
<gene>
    <name evidence="3" type="ORF">PCON_11990</name>
</gene>